<protein>
    <submittedName>
        <fullName evidence="16">FtsW/RodA/SpoVE family cell cycle protein</fullName>
    </submittedName>
</protein>
<evidence type="ECO:0000259" key="14">
    <source>
        <dbReference type="Pfam" id="PF00905"/>
    </source>
</evidence>
<dbReference type="Proteomes" id="UP001596025">
    <property type="component" value="Unassembled WGS sequence"/>
</dbReference>
<comment type="similarity">
    <text evidence="4">Belongs to the transpeptidase family.</text>
</comment>
<dbReference type="InterPro" id="IPR036138">
    <property type="entry name" value="PBP_dimer_sf"/>
</dbReference>
<dbReference type="EMBL" id="JBHSGR010000034">
    <property type="protein sequence ID" value="MFC4696032.1"/>
    <property type="molecule type" value="Genomic_DNA"/>
</dbReference>
<evidence type="ECO:0000256" key="4">
    <source>
        <dbReference type="ARBA" id="ARBA00007171"/>
    </source>
</evidence>
<comment type="subcellular location">
    <subcellularLocation>
        <location evidence="3">Cell membrane</location>
    </subcellularLocation>
    <subcellularLocation>
        <location evidence="1">Membrane</location>
        <topology evidence="1">Multi-pass membrane protein</topology>
    </subcellularLocation>
    <subcellularLocation>
        <location evidence="2">Membrane</location>
        <topology evidence="2">Single-pass membrane protein</topology>
    </subcellularLocation>
</comment>
<keyword evidence="17" id="KW-1185">Reference proteome</keyword>
<keyword evidence="6 13" id="KW-0812">Transmembrane</keyword>
<dbReference type="InterPro" id="IPR001460">
    <property type="entry name" value="PCN-bd_Tpept"/>
</dbReference>
<evidence type="ECO:0000256" key="10">
    <source>
        <dbReference type="ARBA" id="ARBA00023136"/>
    </source>
</evidence>
<evidence type="ECO:0000256" key="6">
    <source>
        <dbReference type="ARBA" id="ARBA00022692"/>
    </source>
</evidence>
<dbReference type="Pfam" id="PF03717">
    <property type="entry name" value="PBP_dimer"/>
    <property type="match status" value="1"/>
</dbReference>
<dbReference type="InterPro" id="IPR050515">
    <property type="entry name" value="Beta-lactam/transpept"/>
</dbReference>
<evidence type="ECO:0000256" key="3">
    <source>
        <dbReference type="ARBA" id="ARBA00004236"/>
    </source>
</evidence>
<dbReference type="Gene3D" id="3.90.1310.10">
    <property type="entry name" value="Penicillin-binding protein 2a (Domain 2)"/>
    <property type="match status" value="1"/>
</dbReference>
<evidence type="ECO:0000256" key="2">
    <source>
        <dbReference type="ARBA" id="ARBA00004167"/>
    </source>
</evidence>
<feature type="compositionally biased region" description="Basic residues" evidence="12">
    <location>
        <begin position="19"/>
        <end position="29"/>
    </location>
</feature>
<evidence type="ECO:0000256" key="13">
    <source>
        <dbReference type="SAM" id="Phobius"/>
    </source>
</evidence>
<keyword evidence="10 13" id="KW-0472">Membrane</keyword>
<keyword evidence="11" id="KW-0961">Cell wall biogenesis/degradation</keyword>
<feature type="domain" description="Penicillin-binding protein dimerisation" evidence="15">
    <location>
        <begin position="472"/>
        <end position="638"/>
    </location>
</feature>
<dbReference type="Gene3D" id="3.40.710.10">
    <property type="entry name" value="DD-peptidase/beta-lactamase superfamily"/>
    <property type="match status" value="1"/>
</dbReference>
<keyword evidence="9 13" id="KW-1133">Transmembrane helix</keyword>
<evidence type="ECO:0000256" key="5">
    <source>
        <dbReference type="ARBA" id="ARBA00022475"/>
    </source>
</evidence>
<dbReference type="InterPro" id="IPR012338">
    <property type="entry name" value="Beta-lactam/transpept-like"/>
</dbReference>
<dbReference type="PANTHER" id="PTHR30627:SF2">
    <property type="entry name" value="PEPTIDOGLYCAN D,D-TRANSPEPTIDASE MRDA"/>
    <property type="match status" value="1"/>
</dbReference>
<reference evidence="17" key="1">
    <citation type="journal article" date="2019" name="Int. J. Syst. Evol. Microbiol.">
        <title>The Global Catalogue of Microorganisms (GCM) 10K type strain sequencing project: providing services to taxonomists for standard genome sequencing and annotation.</title>
        <authorList>
            <consortium name="The Broad Institute Genomics Platform"/>
            <consortium name="The Broad Institute Genome Sequencing Center for Infectious Disease"/>
            <person name="Wu L."/>
            <person name="Ma J."/>
        </authorList>
    </citation>
    <scope>NUCLEOTIDE SEQUENCE [LARGE SCALE GENOMIC DNA]</scope>
    <source>
        <strain evidence="17">CCUG 62763</strain>
    </source>
</reference>
<feature type="region of interest" description="Disordered" evidence="12">
    <location>
        <begin position="1"/>
        <end position="57"/>
    </location>
</feature>
<keyword evidence="7" id="KW-0133">Cell shape</keyword>
<keyword evidence="8" id="KW-0573">Peptidoglycan synthesis</keyword>
<feature type="transmembrane region" description="Helical" evidence="13">
    <location>
        <begin position="230"/>
        <end position="249"/>
    </location>
</feature>
<dbReference type="InterPro" id="IPR005311">
    <property type="entry name" value="PBP_dimer"/>
</dbReference>
<feature type="transmembrane region" description="Helical" evidence="13">
    <location>
        <begin position="351"/>
        <end position="373"/>
    </location>
</feature>
<evidence type="ECO:0000259" key="15">
    <source>
        <dbReference type="Pfam" id="PF03717"/>
    </source>
</evidence>
<evidence type="ECO:0000256" key="9">
    <source>
        <dbReference type="ARBA" id="ARBA00022989"/>
    </source>
</evidence>
<dbReference type="Pfam" id="PF00905">
    <property type="entry name" value="Transpeptidase"/>
    <property type="match status" value="1"/>
</dbReference>
<dbReference type="RefSeq" id="WP_387993979.1">
    <property type="nucleotide sequence ID" value="NZ_JBHSGR010000034.1"/>
</dbReference>
<evidence type="ECO:0000256" key="7">
    <source>
        <dbReference type="ARBA" id="ARBA00022960"/>
    </source>
</evidence>
<dbReference type="InterPro" id="IPR001182">
    <property type="entry name" value="FtsW/RodA"/>
</dbReference>
<comment type="caution">
    <text evidence="16">The sequence shown here is derived from an EMBL/GenBank/DDBJ whole genome shotgun (WGS) entry which is preliminary data.</text>
</comment>
<name>A0ABV9LR86_9ACTN</name>
<keyword evidence="5" id="KW-1003">Cell membrane</keyword>
<evidence type="ECO:0000256" key="8">
    <source>
        <dbReference type="ARBA" id="ARBA00022984"/>
    </source>
</evidence>
<feature type="domain" description="Penicillin-binding protein transpeptidase" evidence="14">
    <location>
        <begin position="683"/>
        <end position="991"/>
    </location>
</feature>
<evidence type="ECO:0000313" key="17">
    <source>
        <dbReference type="Proteomes" id="UP001596025"/>
    </source>
</evidence>
<feature type="transmembrane region" description="Helical" evidence="13">
    <location>
        <begin position="319"/>
        <end position="339"/>
    </location>
</feature>
<dbReference type="SUPFAM" id="SSF56519">
    <property type="entry name" value="Penicillin binding protein dimerisation domain"/>
    <property type="match status" value="1"/>
</dbReference>
<evidence type="ECO:0000313" key="16">
    <source>
        <dbReference type="EMBL" id="MFC4696032.1"/>
    </source>
</evidence>
<accession>A0ABV9LR86</accession>
<dbReference type="SUPFAM" id="SSF56601">
    <property type="entry name" value="beta-lactamase/transpeptidase-like"/>
    <property type="match status" value="1"/>
</dbReference>
<organism evidence="16 17">
    <name type="scientific">Geodermatophilus arenarius</name>
    <dbReference type="NCBI Taxonomy" id="1137990"/>
    <lineage>
        <taxon>Bacteria</taxon>
        <taxon>Bacillati</taxon>
        <taxon>Actinomycetota</taxon>
        <taxon>Actinomycetes</taxon>
        <taxon>Geodermatophilales</taxon>
        <taxon>Geodermatophilaceae</taxon>
        <taxon>Geodermatophilus</taxon>
    </lineage>
</organism>
<evidence type="ECO:0000256" key="1">
    <source>
        <dbReference type="ARBA" id="ARBA00004141"/>
    </source>
</evidence>
<gene>
    <name evidence="16" type="ORF">ACFO3M_21715</name>
</gene>
<proteinExistence type="inferred from homology"/>
<feature type="compositionally biased region" description="Low complexity" evidence="12">
    <location>
        <begin position="35"/>
        <end position="44"/>
    </location>
</feature>
<evidence type="ECO:0000256" key="11">
    <source>
        <dbReference type="ARBA" id="ARBA00023316"/>
    </source>
</evidence>
<feature type="transmembrane region" description="Helical" evidence="13">
    <location>
        <begin position="151"/>
        <end position="176"/>
    </location>
</feature>
<feature type="transmembrane region" description="Helical" evidence="13">
    <location>
        <begin position="66"/>
        <end position="89"/>
    </location>
</feature>
<dbReference type="PANTHER" id="PTHR30627">
    <property type="entry name" value="PEPTIDOGLYCAN D,D-TRANSPEPTIDASE"/>
    <property type="match status" value="1"/>
</dbReference>
<feature type="transmembrane region" description="Helical" evidence="13">
    <location>
        <begin position="125"/>
        <end position="145"/>
    </location>
</feature>
<feature type="transmembrane region" description="Helical" evidence="13">
    <location>
        <begin position="428"/>
        <end position="448"/>
    </location>
</feature>
<feature type="transmembrane region" description="Helical" evidence="13">
    <location>
        <begin position="385"/>
        <end position="407"/>
    </location>
</feature>
<evidence type="ECO:0000256" key="12">
    <source>
        <dbReference type="SAM" id="MobiDB-lite"/>
    </source>
</evidence>
<feature type="transmembrane region" description="Helical" evidence="13">
    <location>
        <begin position="95"/>
        <end position="113"/>
    </location>
</feature>
<sequence length="1017" mass="105421">MRYTVPAGPPDDAASSPRATRRWSRRQRRVLWAVPEGSPLEPGGLPAGDGGRGRTREERRERRSALFDLLAVVAALALVGLGLANLYLIGAHELALRQGLIAAGGVLALAVFWRVRVRYLGVLGWVSYAAAVVFLVGVLTVGVTVKGATRWFVLGAVTFQPSELAKLGLLLVLAAVLGSGRSAWRRFGPAVLLAAVPIGLTLMQPDLSTTALLTVLTASMLVLGRVPARFLLPLGAAAVVSAPLMISLMQPYQLQRLGTFLVGAHESPTGSGWALRQAHIAVASGGLTGRAGDPLRELRAQYLPEGQTDLAPASLVGQWGLLAGAGVVVAVVVLVWRLALAARRARTPQAALVGGGLAILMGVETVVSVGANLGLLPLAGVPFPLLSYGGTALVVHLAAIGVVLGVRRDSARRRLWAAPGRRNPRPRLLRLAAAALSALLVAFGLYGWRMQVTRGEELTLAGEEQMTRCIRLPAPRGAITDRHDAPLAVDAAAAGTGVDRVLAVPALVRDDAAAVERLAVLTARPPAELQAQLDAAEATTLSLPVAEVPRAVGDTIAAAGITGVVVVPEPRRWYPEGALLGPVLGFVGVATPEAEERWPGLPNGEVVGRAGLELEYDAVLRGTNGRQCVYVDPAGVPVALAGRVEPVPGADLRLAIDLGLQRQLDAGLAAALRAQPRPQGKIGAAVAMDPRTGHVLAIASAPSFDNNLYGPPADSAALEALASAPGSPTLEHVTQAVAPPGSTFKLVVAAANQAHRVWDPDQVVPTGGSYTYGGHTFGNWRPMGPMDLRESIAISNDVYFYKLAVALGPEAMIDTAQSLGVGRRTGIDLPGESAGYLGTPESVEADGGTWYGGSTVILGIGQGEITVTPLQNARWTAALSTGSLVTPRLGMSIGTQGSHTAVPTPAPTPLPYAAELGPVREGMRDAVTSGTAIRLADLPAPVGGKTGTAQDGGLRDDEYDNWLTVAAPMDAPEIVVTAMVQGPGTGANNAKDVVSAGLRHYLDHRADVLATEPVQAP</sequence>
<dbReference type="Pfam" id="PF01098">
    <property type="entry name" value="FTSW_RODA_SPOVE"/>
    <property type="match status" value="1"/>
</dbReference>